<dbReference type="EMBL" id="LR881104">
    <property type="protein sequence ID" value="CAD5236154.1"/>
    <property type="molecule type" value="Genomic_DNA"/>
</dbReference>
<reference evidence="1 2" key="1">
    <citation type="submission" date="2020-09" db="EMBL/GenBank/DDBJ databases">
        <authorList>
            <person name="Jameson E."/>
        </authorList>
    </citation>
    <scope>NUCLEOTIDE SEQUENCE [LARGE SCALE GENOMIC DNA]</scope>
</reference>
<protein>
    <submittedName>
        <fullName evidence="1">Uncharacterized protein</fullName>
    </submittedName>
</protein>
<evidence type="ECO:0000313" key="1">
    <source>
        <dbReference type="EMBL" id="CAD5236154.1"/>
    </source>
</evidence>
<accession>A0A7R8MJH6</accession>
<keyword evidence="2" id="KW-1185">Reference proteome</keyword>
<sequence>MANISIVPPLNAKGIYTLRTPWVSDLTHEYTCIAVRRFEDLATAGVDVYSEYYSPKGLTQQNYLEDLNTGAMLVTLAGANTGVATMYVPSTYIAQYPNQSTVEYKYTVVGVNLGALYSGVDLSNFVEQVGELAVSVLGVVAPVTVNTATLVTTVTAEQHEIAEANRQAAITNNTTLSSRIVDLENQLAASKATNARMAQILRDHGLLT</sequence>
<dbReference type="Proteomes" id="UP000596247">
    <property type="component" value="Chromosome"/>
</dbReference>
<evidence type="ECO:0000313" key="2">
    <source>
        <dbReference type="Proteomes" id="UP000596247"/>
    </source>
</evidence>
<dbReference type="Pfam" id="PF23824">
    <property type="entry name" value="DUF7194"/>
    <property type="match status" value="1"/>
</dbReference>
<proteinExistence type="predicted"/>
<organism evidence="1 2">
    <name type="scientific">Klebsiella phage vB_KvM-Eowyn</name>
    <dbReference type="NCBI Taxonomy" id="2762819"/>
    <lineage>
        <taxon>Viruses</taxon>
        <taxon>Duplodnaviria</taxon>
        <taxon>Heunggongvirae</taxon>
        <taxon>Uroviricota</taxon>
        <taxon>Caudoviricetes</taxon>
        <taxon>Chimalliviridae</taxon>
        <taxon>Eowynvirus</taxon>
        <taxon>Eowynvirus eowyn</taxon>
    </lineage>
</organism>
<name>A0A7R8MJH6_9CAUD</name>
<dbReference type="InterPro" id="IPR055618">
    <property type="entry name" value="DUF7194"/>
</dbReference>
<gene>
    <name evidence="1" type="ORF">LLCLJKAH_00165</name>
</gene>